<keyword evidence="3 7" id="KW-0812">Transmembrane</keyword>
<keyword evidence="6" id="KW-0175">Coiled coil</keyword>
<dbReference type="InterPro" id="IPR017039">
    <property type="entry name" value="Virul_fac_BrkB"/>
</dbReference>
<organism evidence="8 9">
    <name type="scientific">Cryobacterium roopkundense</name>
    <dbReference type="NCBI Taxonomy" id="1001240"/>
    <lineage>
        <taxon>Bacteria</taxon>
        <taxon>Bacillati</taxon>
        <taxon>Actinomycetota</taxon>
        <taxon>Actinomycetes</taxon>
        <taxon>Micrococcales</taxon>
        <taxon>Microbacteriaceae</taxon>
        <taxon>Cryobacterium</taxon>
    </lineage>
</organism>
<dbReference type="PANTHER" id="PTHR30213:SF1">
    <property type="entry name" value="INNER MEMBRANE PROTEIN YHJD"/>
    <property type="match status" value="1"/>
</dbReference>
<feature type="coiled-coil region" evidence="6">
    <location>
        <begin position="292"/>
        <end position="321"/>
    </location>
</feature>
<feature type="transmembrane region" description="Helical" evidence="7">
    <location>
        <begin position="141"/>
        <end position="165"/>
    </location>
</feature>
<dbReference type="Proteomes" id="UP000561726">
    <property type="component" value="Unassembled WGS sequence"/>
</dbReference>
<dbReference type="PANTHER" id="PTHR30213">
    <property type="entry name" value="INNER MEMBRANE PROTEIN YHJD"/>
    <property type="match status" value="1"/>
</dbReference>
<comment type="subcellular location">
    <subcellularLocation>
        <location evidence="1">Cell membrane</location>
        <topology evidence="1">Multi-pass membrane protein</topology>
    </subcellularLocation>
</comment>
<evidence type="ECO:0000256" key="3">
    <source>
        <dbReference type="ARBA" id="ARBA00022692"/>
    </source>
</evidence>
<evidence type="ECO:0000313" key="9">
    <source>
        <dbReference type="Proteomes" id="UP000561726"/>
    </source>
</evidence>
<comment type="caution">
    <text evidence="8">The sequence shown here is derived from an EMBL/GenBank/DDBJ whole genome shotgun (WGS) entry which is preliminary data.</text>
</comment>
<gene>
    <name evidence="8" type="ORF">BJ997_002756</name>
</gene>
<keyword evidence="4 7" id="KW-1133">Transmembrane helix</keyword>
<dbReference type="Pfam" id="PF03631">
    <property type="entry name" value="Virul_fac_BrkB"/>
    <property type="match status" value="1"/>
</dbReference>
<feature type="transmembrane region" description="Helical" evidence="7">
    <location>
        <begin position="252"/>
        <end position="278"/>
    </location>
</feature>
<feature type="transmembrane region" description="Helical" evidence="7">
    <location>
        <begin position="185"/>
        <end position="206"/>
    </location>
</feature>
<dbReference type="EMBL" id="JACHBQ010000001">
    <property type="protein sequence ID" value="MBB5642208.1"/>
    <property type="molecule type" value="Genomic_DNA"/>
</dbReference>
<evidence type="ECO:0000256" key="4">
    <source>
        <dbReference type="ARBA" id="ARBA00022989"/>
    </source>
</evidence>
<evidence type="ECO:0000256" key="6">
    <source>
        <dbReference type="SAM" id="Coils"/>
    </source>
</evidence>
<feature type="transmembrane region" description="Helical" evidence="7">
    <location>
        <begin position="36"/>
        <end position="56"/>
    </location>
</feature>
<evidence type="ECO:0000256" key="5">
    <source>
        <dbReference type="ARBA" id="ARBA00023136"/>
    </source>
</evidence>
<accession>A0A7W8ZY62</accession>
<feature type="transmembrane region" description="Helical" evidence="7">
    <location>
        <begin position="96"/>
        <end position="120"/>
    </location>
</feature>
<dbReference type="GO" id="GO:0005886">
    <property type="term" value="C:plasma membrane"/>
    <property type="evidence" value="ECO:0007669"/>
    <property type="project" value="UniProtKB-SubCell"/>
</dbReference>
<evidence type="ECO:0000313" key="8">
    <source>
        <dbReference type="EMBL" id="MBB5642208.1"/>
    </source>
</evidence>
<evidence type="ECO:0000256" key="1">
    <source>
        <dbReference type="ARBA" id="ARBA00004651"/>
    </source>
</evidence>
<dbReference type="OrthoDB" id="3229302at2"/>
<reference evidence="8 9" key="1">
    <citation type="submission" date="2020-08" db="EMBL/GenBank/DDBJ databases">
        <title>Sequencing the genomes of 1000 actinobacteria strains.</title>
        <authorList>
            <person name="Klenk H.-P."/>
        </authorList>
    </citation>
    <scope>NUCLEOTIDE SEQUENCE [LARGE SCALE GENOMIC DNA]</scope>
    <source>
        <strain evidence="8 9">DSM 21065</strain>
    </source>
</reference>
<proteinExistence type="predicted"/>
<name>A0A7W8ZY62_9MICO</name>
<dbReference type="RefSeq" id="WP_052542293.1">
    <property type="nucleotide sequence ID" value="NZ_JACHBQ010000001.1"/>
</dbReference>
<feature type="transmembrane region" description="Helical" evidence="7">
    <location>
        <begin position="218"/>
        <end position="240"/>
    </location>
</feature>
<dbReference type="AlphaFoldDB" id="A0A7W8ZY62"/>
<sequence length="353" mass="37308">MKSLIGIVTALRPVRVFTHFTDRSGPIMAGGMSYQAIFAVFAAVWVGFSLAGIFLVNSPELTTQLYATINQSVPGLIGPEGVIDPKELSTSGTLEWVGAIALAGLLLTAVGWLSTTALAVRRIFGMPKQTTFFLIVKVRELGLGLLFGLALVLSAVVSLASTTALDAIFGFAGISQDSFWYQATARGIGLALVLLIDTVTLAALYRVLSRVRIPFRRLVTGALLGGIALGVMKILGGALLGGATKNPLLATFAVIIGLLIWFNLVSTVILVAASWIAVGMHDAGIPPISLSADQVAAEKTRVEAEEQRAQAEAQLASAREAYLATPWFLRWRAGRRVRAAAKAVKNLAAVAPR</sequence>
<evidence type="ECO:0000256" key="7">
    <source>
        <dbReference type="SAM" id="Phobius"/>
    </source>
</evidence>
<keyword evidence="2" id="KW-1003">Cell membrane</keyword>
<protein>
    <submittedName>
        <fullName evidence="8">Membrane protein</fullName>
    </submittedName>
</protein>
<evidence type="ECO:0000256" key="2">
    <source>
        <dbReference type="ARBA" id="ARBA00022475"/>
    </source>
</evidence>
<keyword evidence="5 7" id="KW-0472">Membrane</keyword>